<keyword evidence="1" id="KW-1133">Transmembrane helix</keyword>
<gene>
    <name evidence="2" type="ORF">F6J89_20790</name>
</gene>
<keyword evidence="1" id="KW-0472">Membrane</keyword>
<feature type="transmembrane region" description="Helical" evidence="1">
    <location>
        <begin position="48"/>
        <end position="71"/>
    </location>
</feature>
<reference evidence="2" key="1">
    <citation type="submission" date="2019-11" db="EMBL/GenBank/DDBJ databases">
        <title>Genomic insights into an expanded diversity of filamentous marine cyanobacteria reveals the extraordinary biosynthetic potential of Moorea and Okeania.</title>
        <authorList>
            <person name="Ferreira Leao T."/>
            <person name="Wang M."/>
            <person name="Moss N."/>
            <person name="Da Silva R."/>
            <person name="Sanders J."/>
            <person name="Nurk S."/>
            <person name="Gurevich A."/>
            <person name="Humphrey G."/>
            <person name="Reher R."/>
            <person name="Zhu Q."/>
            <person name="Belda-Ferre P."/>
            <person name="Glukhov E."/>
            <person name="Rex R."/>
            <person name="Dorrestein P.C."/>
            <person name="Knight R."/>
            <person name="Pevzner P."/>
            <person name="Gerwick W.H."/>
            <person name="Gerwick L."/>
        </authorList>
    </citation>
    <scope>NUCLEOTIDE SEQUENCE</scope>
    <source>
        <strain evidence="2">SIO1C4</strain>
    </source>
</reference>
<comment type="caution">
    <text evidence="2">The sequence shown here is derived from an EMBL/GenBank/DDBJ whole genome shotgun (WGS) entry which is preliminary data.</text>
</comment>
<accession>A0A6B3N8P5</accession>
<dbReference type="EMBL" id="JAAHFQ010000465">
    <property type="protein sequence ID" value="NER29986.1"/>
    <property type="molecule type" value="Genomic_DNA"/>
</dbReference>
<protein>
    <submittedName>
        <fullName evidence="2">Uncharacterized protein</fullName>
    </submittedName>
</protein>
<evidence type="ECO:0000313" key="2">
    <source>
        <dbReference type="EMBL" id="NER29986.1"/>
    </source>
</evidence>
<evidence type="ECO:0000256" key="1">
    <source>
        <dbReference type="SAM" id="Phobius"/>
    </source>
</evidence>
<sequence length="77" mass="8733">MQAVNAFVNSLSQGNEAWNQLSNQLSIAWLVLAQYIEDPDILGQMRDAWNYFVSSGQVWALLIGFVVGYVFRNLTSY</sequence>
<dbReference type="AlphaFoldDB" id="A0A6B3N8P5"/>
<keyword evidence="1" id="KW-0812">Transmembrane</keyword>
<name>A0A6B3N8P5_9CYAN</name>
<organism evidence="2">
    <name type="scientific">Symploca sp. SIO1C4</name>
    <dbReference type="NCBI Taxonomy" id="2607765"/>
    <lineage>
        <taxon>Bacteria</taxon>
        <taxon>Bacillati</taxon>
        <taxon>Cyanobacteriota</taxon>
        <taxon>Cyanophyceae</taxon>
        <taxon>Coleofasciculales</taxon>
        <taxon>Coleofasciculaceae</taxon>
        <taxon>Symploca</taxon>
    </lineage>
</organism>
<proteinExistence type="predicted"/>